<evidence type="ECO:0000256" key="3">
    <source>
        <dbReference type="ARBA" id="ARBA00023125"/>
    </source>
</evidence>
<dbReference type="Gene3D" id="3.40.50.2300">
    <property type="match status" value="1"/>
</dbReference>
<dbReference type="SMART" id="SM00448">
    <property type="entry name" value="REC"/>
    <property type="match status" value="1"/>
</dbReference>
<dbReference type="InterPro" id="IPR039420">
    <property type="entry name" value="WalR-like"/>
</dbReference>
<sequence>MRLVLAEDQFLLREGLTRLLELNEFEIVAAVGTGPELTRALAEHEPDVALVDIRMPPTHTDEGLRAVLEARRRRPGQPSLLLSQYVDQLYAQELLADGEGGVGYLLKDRVFNSAQFIEALQQVAAGGTVMDPDVVSRMMSHNSQDQQISRLTDREREVLGYMAEGRSNAAVATAMVITEKAVAKHVNSILAKLDLPPSKDDNRRVMAVLTYLNRT</sequence>
<evidence type="ECO:0000313" key="8">
    <source>
        <dbReference type="EMBL" id="QES57081.1"/>
    </source>
</evidence>
<dbReference type="SUPFAM" id="SSF46894">
    <property type="entry name" value="C-terminal effector domain of the bipartite response regulators"/>
    <property type="match status" value="1"/>
</dbReference>
<dbReference type="Pfam" id="PF00072">
    <property type="entry name" value="Response_reg"/>
    <property type="match status" value="1"/>
</dbReference>
<dbReference type="AlphaFoldDB" id="A0A5P2DV18"/>
<feature type="domain" description="HTH luxR-type" evidence="6">
    <location>
        <begin position="144"/>
        <end position="214"/>
    </location>
</feature>
<keyword evidence="2" id="KW-0805">Transcription regulation</keyword>
<dbReference type="GO" id="GO:0003677">
    <property type="term" value="F:DNA binding"/>
    <property type="evidence" value="ECO:0007669"/>
    <property type="project" value="UniProtKB-KW"/>
</dbReference>
<evidence type="ECO:0000256" key="4">
    <source>
        <dbReference type="ARBA" id="ARBA00023163"/>
    </source>
</evidence>
<evidence type="ECO:0000313" key="9">
    <source>
        <dbReference type="Proteomes" id="UP000324101"/>
    </source>
</evidence>
<dbReference type="PROSITE" id="PS50110">
    <property type="entry name" value="RESPONSE_REGULATORY"/>
    <property type="match status" value="1"/>
</dbReference>
<dbReference type="PROSITE" id="PS50043">
    <property type="entry name" value="HTH_LUXR_2"/>
    <property type="match status" value="1"/>
</dbReference>
<proteinExistence type="predicted"/>
<dbReference type="RefSeq" id="WP_150259904.1">
    <property type="nucleotide sequence ID" value="NZ_CP029189.1"/>
</dbReference>
<organism evidence="8 9">
    <name type="scientific">Streptomyces venezuelae</name>
    <dbReference type="NCBI Taxonomy" id="54571"/>
    <lineage>
        <taxon>Bacteria</taxon>
        <taxon>Bacillati</taxon>
        <taxon>Actinomycetota</taxon>
        <taxon>Actinomycetes</taxon>
        <taxon>Kitasatosporales</taxon>
        <taxon>Streptomycetaceae</taxon>
        <taxon>Streptomyces</taxon>
    </lineage>
</organism>
<evidence type="ECO:0000256" key="5">
    <source>
        <dbReference type="PROSITE-ProRule" id="PRU00169"/>
    </source>
</evidence>
<feature type="modified residue" description="4-aspartylphosphate" evidence="5">
    <location>
        <position position="52"/>
    </location>
</feature>
<dbReference type="PRINTS" id="PR00038">
    <property type="entry name" value="HTHLUXR"/>
</dbReference>
<dbReference type="PANTHER" id="PTHR43214">
    <property type="entry name" value="TWO-COMPONENT RESPONSE REGULATOR"/>
    <property type="match status" value="1"/>
</dbReference>
<keyword evidence="3 8" id="KW-0238">DNA-binding</keyword>
<gene>
    <name evidence="8" type="ORF">DEJ51_25265</name>
</gene>
<dbReference type="SMART" id="SM00421">
    <property type="entry name" value="HTH_LUXR"/>
    <property type="match status" value="1"/>
</dbReference>
<dbReference type="InterPro" id="IPR016032">
    <property type="entry name" value="Sig_transdc_resp-reg_C-effctor"/>
</dbReference>
<name>A0A5P2DV18_STRVZ</name>
<accession>A0A5P2DV18</accession>
<dbReference type="SUPFAM" id="SSF52172">
    <property type="entry name" value="CheY-like"/>
    <property type="match status" value="1"/>
</dbReference>
<dbReference type="Pfam" id="PF00196">
    <property type="entry name" value="GerE"/>
    <property type="match status" value="1"/>
</dbReference>
<dbReference type="InterPro" id="IPR000792">
    <property type="entry name" value="Tscrpt_reg_LuxR_C"/>
</dbReference>
<dbReference type="CDD" id="cd17535">
    <property type="entry name" value="REC_NarL-like"/>
    <property type="match status" value="1"/>
</dbReference>
<dbReference type="InterPro" id="IPR011006">
    <property type="entry name" value="CheY-like_superfamily"/>
</dbReference>
<reference evidence="8 9" key="1">
    <citation type="submission" date="2018-05" db="EMBL/GenBank/DDBJ databases">
        <title>Streptomyces venezuelae.</title>
        <authorList>
            <person name="Kim W."/>
            <person name="Lee N."/>
            <person name="Cho B.-K."/>
        </authorList>
    </citation>
    <scope>NUCLEOTIDE SEQUENCE [LARGE SCALE GENOMIC DNA]</scope>
    <source>
        <strain evidence="8 9">ATCC 21018</strain>
    </source>
</reference>
<evidence type="ECO:0000259" key="6">
    <source>
        <dbReference type="PROSITE" id="PS50043"/>
    </source>
</evidence>
<dbReference type="InterPro" id="IPR001789">
    <property type="entry name" value="Sig_transdc_resp-reg_receiver"/>
</dbReference>
<dbReference type="OrthoDB" id="9808843at2"/>
<dbReference type="GO" id="GO:0000160">
    <property type="term" value="P:phosphorelay signal transduction system"/>
    <property type="evidence" value="ECO:0007669"/>
    <property type="project" value="InterPro"/>
</dbReference>
<keyword evidence="4" id="KW-0804">Transcription</keyword>
<evidence type="ECO:0000256" key="1">
    <source>
        <dbReference type="ARBA" id="ARBA00022553"/>
    </source>
</evidence>
<dbReference type="PANTHER" id="PTHR43214:SF24">
    <property type="entry name" value="TRANSCRIPTIONAL REGULATORY PROTEIN NARL-RELATED"/>
    <property type="match status" value="1"/>
</dbReference>
<feature type="domain" description="Response regulatory" evidence="7">
    <location>
        <begin position="2"/>
        <end position="122"/>
    </location>
</feature>
<dbReference type="CDD" id="cd06170">
    <property type="entry name" value="LuxR_C_like"/>
    <property type="match status" value="1"/>
</dbReference>
<dbReference type="GO" id="GO:0006355">
    <property type="term" value="P:regulation of DNA-templated transcription"/>
    <property type="evidence" value="ECO:0007669"/>
    <property type="project" value="InterPro"/>
</dbReference>
<evidence type="ECO:0000259" key="7">
    <source>
        <dbReference type="PROSITE" id="PS50110"/>
    </source>
</evidence>
<dbReference type="EMBL" id="CP029189">
    <property type="protein sequence ID" value="QES57081.1"/>
    <property type="molecule type" value="Genomic_DNA"/>
</dbReference>
<dbReference type="InterPro" id="IPR058245">
    <property type="entry name" value="NreC/VraR/RcsB-like_REC"/>
</dbReference>
<evidence type="ECO:0000256" key="2">
    <source>
        <dbReference type="ARBA" id="ARBA00023015"/>
    </source>
</evidence>
<keyword evidence="1 5" id="KW-0597">Phosphoprotein</keyword>
<dbReference type="Proteomes" id="UP000324101">
    <property type="component" value="Chromosome"/>
</dbReference>
<protein>
    <submittedName>
        <fullName evidence="8">DNA-binding response regulator</fullName>
    </submittedName>
</protein>